<feature type="domain" description="Amidohydrolase-related" evidence="5">
    <location>
        <begin position="44"/>
        <end position="225"/>
    </location>
</feature>
<evidence type="ECO:0000256" key="1">
    <source>
        <dbReference type="ARBA" id="ARBA00001947"/>
    </source>
</evidence>
<dbReference type="SUPFAM" id="SSF51338">
    <property type="entry name" value="Composite domain of metallo-dependent hydrolases"/>
    <property type="match status" value="1"/>
</dbReference>
<organism evidence="6 7">
    <name type="scientific">Lasiodiplodia theobromae</name>
    <dbReference type="NCBI Taxonomy" id="45133"/>
    <lineage>
        <taxon>Eukaryota</taxon>
        <taxon>Fungi</taxon>
        <taxon>Dikarya</taxon>
        <taxon>Ascomycota</taxon>
        <taxon>Pezizomycotina</taxon>
        <taxon>Dothideomycetes</taxon>
        <taxon>Dothideomycetes incertae sedis</taxon>
        <taxon>Botryosphaeriales</taxon>
        <taxon>Botryosphaeriaceae</taxon>
        <taxon>Lasiodiplodia</taxon>
    </lineage>
</organism>
<dbReference type="GO" id="GO:0046872">
    <property type="term" value="F:metal ion binding"/>
    <property type="evidence" value="ECO:0007669"/>
    <property type="project" value="UniProtKB-KW"/>
</dbReference>
<evidence type="ECO:0000313" key="6">
    <source>
        <dbReference type="EMBL" id="KAB2570121.1"/>
    </source>
</evidence>
<sequence>MGYAMDNIFLPQDILTAHYRAIRAAGAKLITTHGASGPPFGNRPSALQLLHQHALLGPDVLVSHANYPKEHDSALLRATGASVSTTPSIELQTGLSPVALMPEFCNHSSLGTDGNGWSTAYMPVEMGMLLQHARWSRAQDLAREGKWSASVGPKVEEVFNLATTAGAKAVGMADEVGRLAVGFKADILVFDGNSPGMFVAAREDPLAAVVLHSSIRDLQTVIIDGIIRKEGGRLLDVEVEGLSNSDLGISEGQRLNWEGIRREVANSCDVLQERVGETDMGAAEEFIMDVFGMDKQSLVL</sequence>
<evidence type="ECO:0000256" key="3">
    <source>
        <dbReference type="ARBA" id="ARBA00022801"/>
    </source>
</evidence>
<evidence type="ECO:0000259" key="5">
    <source>
        <dbReference type="Pfam" id="PF01979"/>
    </source>
</evidence>
<dbReference type="InterPro" id="IPR032466">
    <property type="entry name" value="Metal_Hydrolase"/>
</dbReference>
<protein>
    <submittedName>
        <fullName evidence="6">5'-deoxyadenosine deaminase</fullName>
    </submittedName>
</protein>
<gene>
    <name evidence="6" type="primary">dadD_0</name>
    <name evidence="6" type="ORF">DBV05_g11195</name>
</gene>
<evidence type="ECO:0000256" key="2">
    <source>
        <dbReference type="ARBA" id="ARBA00022723"/>
    </source>
</evidence>
<dbReference type="GO" id="GO:0019239">
    <property type="term" value="F:deaminase activity"/>
    <property type="evidence" value="ECO:0007669"/>
    <property type="project" value="TreeGrafter"/>
</dbReference>
<keyword evidence="2" id="KW-0479">Metal-binding</keyword>
<name>A0A5N5CXP3_9PEZI</name>
<dbReference type="Proteomes" id="UP000325902">
    <property type="component" value="Unassembled WGS sequence"/>
</dbReference>
<evidence type="ECO:0000256" key="4">
    <source>
        <dbReference type="ARBA" id="ARBA00022833"/>
    </source>
</evidence>
<dbReference type="PANTHER" id="PTHR11271">
    <property type="entry name" value="GUANINE DEAMINASE"/>
    <property type="match status" value="1"/>
</dbReference>
<dbReference type="InterPro" id="IPR011059">
    <property type="entry name" value="Metal-dep_hydrolase_composite"/>
</dbReference>
<dbReference type="PANTHER" id="PTHR11271:SF37">
    <property type="entry name" value="FAMILY PROTEIN, PUTATIVE (AFU_ORTHOLOGUE AFUA_4G00460)-RELATED"/>
    <property type="match status" value="1"/>
</dbReference>
<reference evidence="6 7" key="1">
    <citation type="journal article" date="2019" name="Sci. Rep.">
        <title>A multi-omics analysis of the grapevine pathogen Lasiodiplodia theobromae reveals that temperature affects the expression of virulence- and pathogenicity-related genes.</title>
        <authorList>
            <person name="Felix C."/>
            <person name="Meneses R."/>
            <person name="Goncalves M.F.M."/>
            <person name="Tilleman L."/>
            <person name="Duarte A.S."/>
            <person name="Jorrin-Novo J.V."/>
            <person name="Van de Peer Y."/>
            <person name="Deforce D."/>
            <person name="Van Nieuwerburgh F."/>
            <person name="Esteves A.C."/>
            <person name="Alves A."/>
        </authorList>
    </citation>
    <scope>NUCLEOTIDE SEQUENCE [LARGE SCALE GENOMIC DNA]</scope>
    <source>
        <strain evidence="6 7">LA-SOL3</strain>
    </source>
</reference>
<dbReference type="InterPro" id="IPR006680">
    <property type="entry name" value="Amidohydro-rel"/>
</dbReference>
<dbReference type="OrthoDB" id="194468at2759"/>
<proteinExistence type="predicted"/>
<comment type="caution">
    <text evidence="6">The sequence shown here is derived from an EMBL/GenBank/DDBJ whole genome shotgun (WGS) entry which is preliminary data.</text>
</comment>
<evidence type="ECO:0000313" key="7">
    <source>
        <dbReference type="Proteomes" id="UP000325902"/>
    </source>
</evidence>
<dbReference type="InterPro" id="IPR051607">
    <property type="entry name" value="Metallo-dep_hydrolases"/>
</dbReference>
<dbReference type="GO" id="GO:0005829">
    <property type="term" value="C:cytosol"/>
    <property type="evidence" value="ECO:0007669"/>
    <property type="project" value="TreeGrafter"/>
</dbReference>
<keyword evidence="7" id="KW-1185">Reference proteome</keyword>
<dbReference type="SUPFAM" id="SSF51556">
    <property type="entry name" value="Metallo-dependent hydrolases"/>
    <property type="match status" value="1"/>
</dbReference>
<keyword evidence="4" id="KW-0862">Zinc</keyword>
<dbReference type="AlphaFoldDB" id="A0A5N5CXP3"/>
<comment type="cofactor">
    <cofactor evidence="1">
        <name>Zn(2+)</name>
        <dbReference type="ChEBI" id="CHEBI:29105"/>
    </cofactor>
</comment>
<accession>A0A5N5CXP3</accession>
<dbReference type="Gene3D" id="3.20.20.140">
    <property type="entry name" value="Metal-dependent hydrolases"/>
    <property type="match status" value="1"/>
</dbReference>
<keyword evidence="3" id="KW-0378">Hydrolase</keyword>
<dbReference type="Gene3D" id="2.30.40.10">
    <property type="entry name" value="Urease, subunit C, domain 1"/>
    <property type="match status" value="1"/>
</dbReference>
<dbReference type="EMBL" id="VCHE01000150">
    <property type="protein sequence ID" value="KAB2570121.1"/>
    <property type="molecule type" value="Genomic_DNA"/>
</dbReference>
<dbReference type="Pfam" id="PF01979">
    <property type="entry name" value="Amidohydro_1"/>
    <property type="match status" value="1"/>
</dbReference>